<protein>
    <submittedName>
        <fullName evidence="1">Uncharacterized protein</fullName>
    </submittedName>
</protein>
<proteinExistence type="predicted"/>
<evidence type="ECO:0000313" key="2">
    <source>
        <dbReference type="Proteomes" id="UP000002791"/>
    </source>
</evidence>
<dbReference type="EMBL" id="CM001440">
    <property type="protein sequence ID" value="EHR61306.1"/>
    <property type="molecule type" value="Genomic_DNA"/>
</dbReference>
<evidence type="ECO:0000313" key="1">
    <source>
        <dbReference type="EMBL" id="EHR61306.1"/>
    </source>
</evidence>
<keyword evidence="2" id="KW-1185">Reference proteome</keyword>
<organism evidence="1 2">
    <name type="scientific">Saccharomonospora cyanea NA-134</name>
    <dbReference type="NCBI Taxonomy" id="882082"/>
    <lineage>
        <taxon>Bacteria</taxon>
        <taxon>Bacillati</taxon>
        <taxon>Actinomycetota</taxon>
        <taxon>Actinomycetes</taxon>
        <taxon>Pseudonocardiales</taxon>
        <taxon>Pseudonocardiaceae</taxon>
        <taxon>Saccharomonospora</taxon>
    </lineage>
</organism>
<gene>
    <name evidence="1" type="ORF">SaccyDRAFT_2432</name>
</gene>
<sequence length="45" mass="5110">MRDSPAVWRELRYERATGADGDDGDDCDGNAVRWAKVLWAFWPGP</sequence>
<reference evidence="1 2" key="1">
    <citation type="submission" date="2011-11" db="EMBL/GenBank/DDBJ databases">
        <title>The Noncontiguous Finished sequence of Saccharomonospora cyanea NA-134.</title>
        <authorList>
            <consortium name="US DOE Joint Genome Institute"/>
            <person name="Lucas S."/>
            <person name="Han J."/>
            <person name="Lapidus A."/>
            <person name="Cheng J.-F."/>
            <person name="Goodwin L."/>
            <person name="Pitluck S."/>
            <person name="Peters L."/>
            <person name="Ovchinnikova G."/>
            <person name="Lu M."/>
            <person name="Detter J.C."/>
            <person name="Han C."/>
            <person name="Tapia R."/>
            <person name="Land M."/>
            <person name="Hauser L."/>
            <person name="Kyrpides N."/>
            <person name="Ivanova N."/>
            <person name="Pagani I."/>
            <person name="Brambilla E.-M."/>
            <person name="Klenk H.-P."/>
            <person name="Woyke T."/>
        </authorList>
    </citation>
    <scope>NUCLEOTIDE SEQUENCE [LARGE SCALE GENOMIC DNA]</scope>
    <source>
        <strain evidence="1 2">NA-134</strain>
    </source>
</reference>
<dbReference type="STRING" id="882082.SaccyDRAFT_2432"/>
<dbReference type="Proteomes" id="UP000002791">
    <property type="component" value="Chromosome"/>
</dbReference>
<dbReference type="AlphaFoldDB" id="H5XCR0"/>
<dbReference type="HOGENOM" id="CLU_3204915_0_0_11"/>
<accession>H5XCR0</accession>
<name>H5XCR0_9PSEU</name>